<protein>
    <submittedName>
        <fullName evidence="3">DUF4309 domain-containing protein</fullName>
    </submittedName>
</protein>
<name>A0ABZ0L4J3_9BACL</name>
<gene>
    <name evidence="3" type="ORF">QWT69_16965</name>
</gene>
<evidence type="ECO:0000256" key="2">
    <source>
        <dbReference type="SAM" id="SignalP"/>
    </source>
</evidence>
<evidence type="ECO:0000313" key="4">
    <source>
        <dbReference type="Proteomes" id="UP001303902"/>
    </source>
</evidence>
<feature type="compositionally biased region" description="Acidic residues" evidence="1">
    <location>
        <begin position="45"/>
        <end position="55"/>
    </location>
</feature>
<feature type="compositionally biased region" description="Polar residues" evidence="1">
    <location>
        <begin position="56"/>
        <end position="67"/>
    </location>
</feature>
<keyword evidence="2" id="KW-0732">Signal</keyword>
<reference evidence="3 4" key="1">
    <citation type="submission" date="2023-06" db="EMBL/GenBank/DDBJ databases">
        <title>Sporosarcina sp. nov., isolated from Korean tranditional fermented seafood 'Jeotgal'.</title>
        <authorList>
            <person name="Yang A.I."/>
            <person name="Shin N.-R."/>
        </authorList>
    </citation>
    <scope>NUCLEOTIDE SEQUENCE [LARGE SCALE GENOMIC DNA]</scope>
    <source>
        <strain evidence="3 4">T2O-4</strain>
    </source>
</reference>
<organism evidence="3 4">
    <name type="scientific">Sporosarcina oncorhynchi</name>
    <dbReference type="NCBI Taxonomy" id="3056444"/>
    <lineage>
        <taxon>Bacteria</taxon>
        <taxon>Bacillati</taxon>
        <taxon>Bacillota</taxon>
        <taxon>Bacilli</taxon>
        <taxon>Bacillales</taxon>
        <taxon>Caryophanaceae</taxon>
        <taxon>Sporosarcina</taxon>
    </lineage>
</organism>
<dbReference type="Proteomes" id="UP001303902">
    <property type="component" value="Chromosome"/>
</dbReference>
<dbReference type="InterPro" id="IPR025453">
    <property type="entry name" value="DUF4309"/>
</dbReference>
<dbReference type="RefSeq" id="WP_317967708.1">
    <property type="nucleotide sequence ID" value="NZ_CP129118.1"/>
</dbReference>
<feature type="region of interest" description="Disordered" evidence="1">
    <location>
        <begin position="22"/>
        <end position="69"/>
    </location>
</feature>
<proteinExistence type="predicted"/>
<dbReference type="PROSITE" id="PS51257">
    <property type="entry name" value="PROKAR_LIPOPROTEIN"/>
    <property type="match status" value="1"/>
</dbReference>
<dbReference type="EMBL" id="CP129118">
    <property type="protein sequence ID" value="WOV87516.1"/>
    <property type="molecule type" value="Genomic_DNA"/>
</dbReference>
<feature type="compositionally biased region" description="Polar residues" evidence="1">
    <location>
        <begin position="32"/>
        <end position="44"/>
    </location>
</feature>
<evidence type="ECO:0000256" key="1">
    <source>
        <dbReference type="SAM" id="MobiDB-lite"/>
    </source>
</evidence>
<dbReference type="Pfam" id="PF14172">
    <property type="entry name" value="DUF4309"/>
    <property type="match status" value="1"/>
</dbReference>
<keyword evidence="4" id="KW-1185">Reference proteome</keyword>
<evidence type="ECO:0000313" key="3">
    <source>
        <dbReference type="EMBL" id="WOV87516.1"/>
    </source>
</evidence>
<feature type="signal peptide" evidence="2">
    <location>
        <begin position="1"/>
        <end position="23"/>
    </location>
</feature>
<sequence>MNKCKLLVTVAAALLLAACSDTKDELEKTDSKINTSTEEPQSENPSDDVEIDENSQGESSPVAQEQKQMALDTLNGLADSAVNGEVYRLANGIRVGHSTRKEITKKIGEPEEQDEFDHYHGSMGNASYDLAYDEKGILKEARYFGTNVERQTNLGGITEEDLTEQLGQPDELRLIPETEEQNYSYRFGDFELQIIMGTDGKADHVNLKKHS</sequence>
<feature type="chain" id="PRO_5046448900" evidence="2">
    <location>
        <begin position="24"/>
        <end position="211"/>
    </location>
</feature>
<accession>A0ABZ0L4J3</accession>
<feature type="compositionally biased region" description="Basic and acidic residues" evidence="1">
    <location>
        <begin position="22"/>
        <end position="31"/>
    </location>
</feature>